<sequence>MSHLKFVKLGIQKACTSLPVQEKSKVKEPTDHHLYYVLQILLCKSSAGFTGIDDPYEAPSDCEIVIQCKAGDCATPKSMADQVVSYLEANEFLQE</sequence>
<protein>
    <submittedName>
        <fullName evidence="1">Uncharacterized protein</fullName>
    </submittedName>
</protein>
<accession>A0A453DY72</accession>
<proteinExistence type="predicted"/>
<reference evidence="1" key="4">
    <citation type="submission" date="2019-03" db="UniProtKB">
        <authorList>
            <consortium name="EnsemblPlants"/>
        </authorList>
    </citation>
    <scope>IDENTIFICATION</scope>
</reference>
<evidence type="ECO:0000313" key="1">
    <source>
        <dbReference type="EnsemblPlants" id="AET3Gv20153000.7"/>
    </source>
</evidence>
<evidence type="ECO:0000313" key="2">
    <source>
        <dbReference type="Proteomes" id="UP000015105"/>
    </source>
</evidence>
<dbReference type="InterPro" id="IPR027417">
    <property type="entry name" value="P-loop_NTPase"/>
</dbReference>
<dbReference type="Gene3D" id="3.40.50.300">
    <property type="entry name" value="P-loop containing nucleotide triphosphate hydrolases"/>
    <property type="match status" value="1"/>
</dbReference>
<name>A0A453DY72_AEGTS</name>
<dbReference type="AlphaFoldDB" id="A0A453DY72"/>
<organism evidence="1 2">
    <name type="scientific">Aegilops tauschii subsp. strangulata</name>
    <name type="common">Goatgrass</name>
    <dbReference type="NCBI Taxonomy" id="200361"/>
    <lineage>
        <taxon>Eukaryota</taxon>
        <taxon>Viridiplantae</taxon>
        <taxon>Streptophyta</taxon>
        <taxon>Embryophyta</taxon>
        <taxon>Tracheophyta</taxon>
        <taxon>Spermatophyta</taxon>
        <taxon>Magnoliopsida</taxon>
        <taxon>Liliopsida</taxon>
        <taxon>Poales</taxon>
        <taxon>Poaceae</taxon>
        <taxon>BOP clade</taxon>
        <taxon>Pooideae</taxon>
        <taxon>Triticodae</taxon>
        <taxon>Triticeae</taxon>
        <taxon>Triticinae</taxon>
        <taxon>Aegilops</taxon>
    </lineage>
</organism>
<reference evidence="2" key="2">
    <citation type="journal article" date="2017" name="Nat. Plants">
        <title>The Aegilops tauschii genome reveals multiple impacts of transposons.</title>
        <authorList>
            <person name="Zhao G."/>
            <person name="Zou C."/>
            <person name="Li K."/>
            <person name="Wang K."/>
            <person name="Li T."/>
            <person name="Gao L."/>
            <person name="Zhang X."/>
            <person name="Wang H."/>
            <person name="Yang Z."/>
            <person name="Liu X."/>
            <person name="Jiang W."/>
            <person name="Mao L."/>
            <person name="Kong X."/>
            <person name="Jiao Y."/>
            <person name="Jia J."/>
        </authorList>
    </citation>
    <scope>NUCLEOTIDE SEQUENCE [LARGE SCALE GENOMIC DNA]</scope>
    <source>
        <strain evidence="2">cv. AL8/78</strain>
    </source>
</reference>
<reference evidence="1" key="5">
    <citation type="journal article" date="2021" name="G3 (Bethesda)">
        <title>Aegilops tauschii genome assembly Aet v5.0 features greater sequence contiguity and improved annotation.</title>
        <authorList>
            <person name="Wang L."/>
            <person name="Zhu T."/>
            <person name="Rodriguez J.C."/>
            <person name="Deal K.R."/>
            <person name="Dubcovsky J."/>
            <person name="McGuire P.E."/>
            <person name="Lux T."/>
            <person name="Spannagl M."/>
            <person name="Mayer K.F.X."/>
            <person name="Baldrich P."/>
            <person name="Meyers B.C."/>
            <person name="Huo N."/>
            <person name="Gu Y.Q."/>
            <person name="Zhou H."/>
            <person name="Devos K.M."/>
            <person name="Bennetzen J.L."/>
            <person name="Unver T."/>
            <person name="Budak H."/>
            <person name="Gulick P.J."/>
            <person name="Galiba G."/>
            <person name="Kalapos B."/>
            <person name="Nelson D.R."/>
            <person name="Li P."/>
            <person name="You F.M."/>
            <person name="Luo M.C."/>
            <person name="Dvorak J."/>
        </authorList>
    </citation>
    <scope>NUCLEOTIDE SEQUENCE [LARGE SCALE GENOMIC DNA]</scope>
    <source>
        <strain evidence="1">cv. AL8/78</strain>
    </source>
</reference>
<dbReference type="EnsemblPlants" id="AET3Gv20153000.7">
    <property type="protein sequence ID" value="AET3Gv20153000.7"/>
    <property type="gene ID" value="AET3Gv20153000"/>
</dbReference>
<reference evidence="2" key="1">
    <citation type="journal article" date="2014" name="Science">
        <title>Ancient hybridizations among the ancestral genomes of bread wheat.</title>
        <authorList>
            <consortium name="International Wheat Genome Sequencing Consortium,"/>
            <person name="Marcussen T."/>
            <person name="Sandve S.R."/>
            <person name="Heier L."/>
            <person name="Spannagl M."/>
            <person name="Pfeifer M."/>
            <person name="Jakobsen K.S."/>
            <person name="Wulff B.B."/>
            <person name="Steuernagel B."/>
            <person name="Mayer K.F."/>
            <person name="Olsen O.A."/>
        </authorList>
    </citation>
    <scope>NUCLEOTIDE SEQUENCE [LARGE SCALE GENOMIC DNA]</scope>
    <source>
        <strain evidence="2">cv. AL8/78</strain>
    </source>
</reference>
<reference evidence="1" key="3">
    <citation type="journal article" date="2017" name="Nature">
        <title>Genome sequence of the progenitor of the wheat D genome Aegilops tauschii.</title>
        <authorList>
            <person name="Luo M.C."/>
            <person name="Gu Y.Q."/>
            <person name="Puiu D."/>
            <person name="Wang H."/>
            <person name="Twardziok S.O."/>
            <person name="Deal K.R."/>
            <person name="Huo N."/>
            <person name="Zhu T."/>
            <person name="Wang L."/>
            <person name="Wang Y."/>
            <person name="McGuire P.E."/>
            <person name="Liu S."/>
            <person name="Long H."/>
            <person name="Ramasamy R.K."/>
            <person name="Rodriguez J.C."/>
            <person name="Van S.L."/>
            <person name="Yuan L."/>
            <person name="Wang Z."/>
            <person name="Xia Z."/>
            <person name="Xiao L."/>
            <person name="Anderson O.D."/>
            <person name="Ouyang S."/>
            <person name="Liang Y."/>
            <person name="Zimin A.V."/>
            <person name="Pertea G."/>
            <person name="Qi P."/>
            <person name="Bennetzen J.L."/>
            <person name="Dai X."/>
            <person name="Dawson M.W."/>
            <person name="Muller H.G."/>
            <person name="Kugler K."/>
            <person name="Rivarola-Duarte L."/>
            <person name="Spannagl M."/>
            <person name="Mayer K.F.X."/>
            <person name="Lu F.H."/>
            <person name="Bevan M.W."/>
            <person name="Leroy P."/>
            <person name="Li P."/>
            <person name="You F.M."/>
            <person name="Sun Q."/>
            <person name="Liu Z."/>
            <person name="Lyons E."/>
            <person name="Wicker T."/>
            <person name="Salzberg S.L."/>
            <person name="Devos K.M."/>
            <person name="Dvorak J."/>
        </authorList>
    </citation>
    <scope>NUCLEOTIDE SEQUENCE [LARGE SCALE GENOMIC DNA]</scope>
    <source>
        <strain evidence="1">cv. AL8/78</strain>
    </source>
</reference>
<dbReference type="Proteomes" id="UP000015105">
    <property type="component" value="Chromosome 3D"/>
</dbReference>
<dbReference type="Gramene" id="AET3Gv20153000.7">
    <property type="protein sequence ID" value="AET3Gv20153000.7"/>
    <property type="gene ID" value="AET3Gv20153000"/>
</dbReference>
<keyword evidence="2" id="KW-1185">Reference proteome</keyword>